<keyword evidence="10" id="KW-1185">Reference proteome</keyword>
<evidence type="ECO:0000256" key="3">
    <source>
        <dbReference type="ARBA" id="ARBA00022519"/>
    </source>
</evidence>
<reference evidence="9 10" key="1">
    <citation type="submission" date="2015-03" db="EMBL/GenBank/DDBJ databases">
        <title>Draft genome sequence of Elstera litoralis.</title>
        <authorList>
            <person name="Rahalkar M.C."/>
            <person name="Dhakephalkar P.K."/>
            <person name="Pore S.D."/>
            <person name="Arora P."/>
            <person name="Kapse N.G."/>
            <person name="Pandit P.S."/>
        </authorList>
    </citation>
    <scope>NUCLEOTIDE SEQUENCE [LARGE SCALE GENOMIC DNA]</scope>
    <source>
        <strain evidence="9 10">Dia-1</strain>
    </source>
</reference>
<dbReference type="Gene3D" id="2.40.50.100">
    <property type="match status" value="1"/>
</dbReference>
<dbReference type="InterPro" id="IPR008995">
    <property type="entry name" value="Mo/tungstate-bd_C_term_dom"/>
</dbReference>
<evidence type="ECO:0000313" key="9">
    <source>
        <dbReference type="EMBL" id="KJV10242.1"/>
    </source>
</evidence>
<keyword evidence="4" id="KW-0547">Nucleotide-binding</keyword>
<sequence>MTAAADVPPVPPYLSMRGVNKWFGKFQALRGIDLDIPPSSFVCFLGPSGCGKSTLLRAIAGLDRQDEGSIFQAGRDISQLPPGQRDFGIVFQSYALFPNLSVAENVGYGLVNRRVPKAERQRIVEELLSVVGLAGSGGKFPSQLSGGQQQRVALARALAVEPGLLLLDEPLSALDARVRLRLRAEIRDLQRRLGITTIMVTHDQDEALTMADVIVVMSDGCIEQIGSPQDIYTRPASLFVADFVGVMTAVSGEILSPGQVRCGSQVFAAETGGLRGPVEIRIRPEALHLAETHDSPVNRIDGTIATVTFHGPSLQLELDCGLARDVPLRLDVGQHYQQGRNLTPGAPMGVIVPPAALHLFPAG</sequence>
<dbReference type="InterPro" id="IPR017871">
    <property type="entry name" value="ABC_transporter-like_CS"/>
</dbReference>
<evidence type="ECO:0000256" key="5">
    <source>
        <dbReference type="ARBA" id="ARBA00022840"/>
    </source>
</evidence>
<accession>A0A0F3IUE1</accession>
<gene>
    <name evidence="9" type="ORF">VZ95_06270</name>
</gene>
<dbReference type="PANTHER" id="PTHR42781">
    <property type="entry name" value="SPERMIDINE/PUTRESCINE IMPORT ATP-BINDING PROTEIN POTA"/>
    <property type="match status" value="1"/>
</dbReference>
<dbReference type="PROSITE" id="PS50893">
    <property type="entry name" value="ABC_TRANSPORTER_2"/>
    <property type="match status" value="1"/>
</dbReference>
<dbReference type="SUPFAM" id="SSF50331">
    <property type="entry name" value="MOP-like"/>
    <property type="match status" value="1"/>
</dbReference>
<dbReference type="Proteomes" id="UP000033774">
    <property type="component" value="Unassembled WGS sequence"/>
</dbReference>
<dbReference type="InterPro" id="IPR003439">
    <property type="entry name" value="ABC_transporter-like_ATP-bd"/>
</dbReference>
<evidence type="ECO:0000256" key="2">
    <source>
        <dbReference type="ARBA" id="ARBA00022475"/>
    </source>
</evidence>
<evidence type="ECO:0000259" key="8">
    <source>
        <dbReference type="PROSITE" id="PS50893"/>
    </source>
</evidence>
<name>A0A0F3IUE1_9PROT</name>
<keyword evidence="5" id="KW-0067">ATP-binding</keyword>
<evidence type="ECO:0000256" key="6">
    <source>
        <dbReference type="ARBA" id="ARBA00022967"/>
    </source>
</evidence>
<keyword evidence="7" id="KW-0472">Membrane</keyword>
<proteinExistence type="predicted"/>
<comment type="caution">
    <text evidence="9">The sequence shown here is derived from an EMBL/GenBank/DDBJ whole genome shotgun (WGS) entry which is preliminary data.</text>
</comment>
<evidence type="ECO:0000256" key="7">
    <source>
        <dbReference type="ARBA" id="ARBA00023136"/>
    </source>
</evidence>
<dbReference type="Gene3D" id="3.40.50.300">
    <property type="entry name" value="P-loop containing nucleotide triphosphate hydrolases"/>
    <property type="match status" value="1"/>
</dbReference>
<protein>
    <recommendedName>
        <fullName evidence="8">ABC transporter domain-containing protein</fullName>
    </recommendedName>
</protein>
<dbReference type="PROSITE" id="PS00211">
    <property type="entry name" value="ABC_TRANSPORTER_1"/>
    <property type="match status" value="1"/>
</dbReference>
<organism evidence="9 10">
    <name type="scientific">Elstera litoralis</name>
    <dbReference type="NCBI Taxonomy" id="552518"/>
    <lineage>
        <taxon>Bacteria</taxon>
        <taxon>Pseudomonadati</taxon>
        <taxon>Pseudomonadota</taxon>
        <taxon>Alphaproteobacteria</taxon>
        <taxon>Rhodospirillales</taxon>
        <taxon>Rhodospirillaceae</taxon>
        <taxon>Elstera</taxon>
    </lineage>
</organism>
<keyword evidence="3" id="KW-0997">Cell inner membrane</keyword>
<dbReference type="SMART" id="SM00382">
    <property type="entry name" value="AAA"/>
    <property type="match status" value="1"/>
</dbReference>
<keyword evidence="6" id="KW-1278">Translocase</keyword>
<dbReference type="OrthoDB" id="9802264at2"/>
<dbReference type="InterPro" id="IPR003593">
    <property type="entry name" value="AAA+_ATPase"/>
</dbReference>
<dbReference type="GO" id="GO:0015697">
    <property type="term" value="P:quaternary ammonium group transport"/>
    <property type="evidence" value="ECO:0007669"/>
    <property type="project" value="UniProtKB-ARBA"/>
</dbReference>
<feature type="domain" description="ABC transporter" evidence="8">
    <location>
        <begin position="14"/>
        <end position="244"/>
    </location>
</feature>
<dbReference type="GO" id="GO:0022857">
    <property type="term" value="F:transmembrane transporter activity"/>
    <property type="evidence" value="ECO:0007669"/>
    <property type="project" value="InterPro"/>
</dbReference>
<dbReference type="InterPro" id="IPR013611">
    <property type="entry name" value="Transp-assoc_OB_typ2"/>
</dbReference>
<dbReference type="InterPro" id="IPR050093">
    <property type="entry name" value="ABC_SmlMolc_Importer"/>
</dbReference>
<dbReference type="GO" id="GO:0043190">
    <property type="term" value="C:ATP-binding cassette (ABC) transporter complex"/>
    <property type="evidence" value="ECO:0007669"/>
    <property type="project" value="InterPro"/>
</dbReference>
<evidence type="ECO:0000313" key="10">
    <source>
        <dbReference type="Proteomes" id="UP000033774"/>
    </source>
</evidence>
<dbReference type="EMBL" id="LAJY01000127">
    <property type="protein sequence ID" value="KJV10242.1"/>
    <property type="molecule type" value="Genomic_DNA"/>
</dbReference>
<dbReference type="FunFam" id="3.40.50.300:FF:000425">
    <property type="entry name" value="Probable ABC transporter, ATP-binding subunit"/>
    <property type="match status" value="1"/>
</dbReference>
<keyword evidence="2" id="KW-1003">Cell membrane</keyword>
<evidence type="ECO:0000256" key="4">
    <source>
        <dbReference type="ARBA" id="ARBA00022741"/>
    </source>
</evidence>
<evidence type="ECO:0000256" key="1">
    <source>
        <dbReference type="ARBA" id="ARBA00022448"/>
    </source>
</evidence>
<dbReference type="PANTHER" id="PTHR42781:SF5">
    <property type="entry name" value="PUTRESCINE TRANSPORT ATP-BINDING PROTEIN POTG"/>
    <property type="match status" value="1"/>
</dbReference>
<dbReference type="SUPFAM" id="SSF52540">
    <property type="entry name" value="P-loop containing nucleoside triphosphate hydrolases"/>
    <property type="match status" value="1"/>
</dbReference>
<keyword evidence="1" id="KW-0813">Transport</keyword>
<dbReference type="AlphaFoldDB" id="A0A0F3IUE1"/>
<dbReference type="GO" id="GO:0005524">
    <property type="term" value="F:ATP binding"/>
    <property type="evidence" value="ECO:0007669"/>
    <property type="project" value="UniProtKB-KW"/>
</dbReference>
<dbReference type="Pfam" id="PF08402">
    <property type="entry name" value="TOBE_2"/>
    <property type="match status" value="1"/>
</dbReference>
<dbReference type="InterPro" id="IPR027417">
    <property type="entry name" value="P-loop_NTPase"/>
</dbReference>
<dbReference type="GO" id="GO:0016887">
    <property type="term" value="F:ATP hydrolysis activity"/>
    <property type="evidence" value="ECO:0007669"/>
    <property type="project" value="InterPro"/>
</dbReference>
<dbReference type="Pfam" id="PF00005">
    <property type="entry name" value="ABC_tran"/>
    <property type="match status" value="1"/>
</dbReference>